<dbReference type="EMBL" id="MLJW01000458">
    <property type="protein sequence ID" value="OIQ86788.1"/>
    <property type="molecule type" value="Genomic_DNA"/>
</dbReference>
<dbReference type="PANTHER" id="PTHR33221:SF2">
    <property type="entry name" value="TRANSCRIPTIONAL REGULATOR"/>
    <property type="match status" value="1"/>
</dbReference>
<dbReference type="NCBIfam" id="TIGR00738">
    <property type="entry name" value="rrf2_super"/>
    <property type="match status" value="1"/>
</dbReference>
<protein>
    <submittedName>
        <fullName evidence="1">HTH-type transcriptional regulator CymR</fullName>
    </submittedName>
</protein>
<name>A0A1J5R468_9ZZZZ</name>
<reference evidence="1" key="1">
    <citation type="submission" date="2016-10" db="EMBL/GenBank/DDBJ databases">
        <title>Sequence of Gallionella enrichment culture.</title>
        <authorList>
            <person name="Poehlein A."/>
            <person name="Muehling M."/>
            <person name="Daniel R."/>
        </authorList>
    </citation>
    <scope>NUCLEOTIDE SEQUENCE</scope>
</reference>
<sequence>MILSRTSQYAIQALIYVAAQPRGVPVLKRMIAQYLNVPSAYLAKVLQTLERGALLHSFRGRQGGYCLREGCEKTDLMQILTLIEGPGLTGNCVLGLKVCSDETPCPMHVKWTPIKIKIVALLQEQTLEVLALAVKSGKYRLTDLPGAILSAESLPAGRRRTAS</sequence>
<dbReference type="PROSITE" id="PS51197">
    <property type="entry name" value="HTH_RRF2_2"/>
    <property type="match status" value="1"/>
</dbReference>
<dbReference type="InterPro" id="IPR036388">
    <property type="entry name" value="WH-like_DNA-bd_sf"/>
</dbReference>
<dbReference type="SUPFAM" id="SSF46785">
    <property type="entry name" value="Winged helix' DNA-binding domain"/>
    <property type="match status" value="1"/>
</dbReference>
<dbReference type="Gene3D" id="1.10.10.10">
    <property type="entry name" value="Winged helix-like DNA-binding domain superfamily/Winged helix DNA-binding domain"/>
    <property type="match status" value="1"/>
</dbReference>
<dbReference type="GO" id="GO:0003700">
    <property type="term" value="F:DNA-binding transcription factor activity"/>
    <property type="evidence" value="ECO:0007669"/>
    <property type="project" value="TreeGrafter"/>
</dbReference>
<dbReference type="InterPro" id="IPR000944">
    <property type="entry name" value="Tscrpt_reg_Rrf2"/>
</dbReference>
<dbReference type="PANTHER" id="PTHR33221">
    <property type="entry name" value="WINGED HELIX-TURN-HELIX TRANSCRIPTIONAL REGULATOR, RRF2 FAMILY"/>
    <property type="match status" value="1"/>
</dbReference>
<proteinExistence type="predicted"/>
<comment type="caution">
    <text evidence="1">The sequence shown here is derived from an EMBL/GenBank/DDBJ whole genome shotgun (WGS) entry which is preliminary data.</text>
</comment>
<evidence type="ECO:0000313" key="1">
    <source>
        <dbReference type="EMBL" id="OIQ86788.1"/>
    </source>
</evidence>
<organism evidence="1">
    <name type="scientific">mine drainage metagenome</name>
    <dbReference type="NCBI Taxonomy" id="410659"/>
    <lineage>
        <taxon>unclassified sequences</taxon>
        <taxon>metagenomes</taxon>
        <taxon>ecological metagenomes</taxon>
    </lineage>
</organism>
<dbReference type="AlphaFoldDB" id="A0A1J5R468"/>
<gene>
    <name evidence="1" type="primary">cymR_7</name>
    <name evidence="1" type="ORF">GALL_313380</name>
</gene>
<accession>A0A1J5R468</accession>
<dbReference type="GO" id="GO:0005829">
    <property type="term" value="C:cytosol"/>
    <property type="evidence" value="ECO:0007669"/>
    <property type="project" value="TreeGrafter"/>
</dbReference>
<dbReference type="Pfam" id="PF02082">
    <property type="entry name" value="Rrf2"/>
    <property type="match status" value="1"/>
</dbReference>
<dbReference type="InterPro" id="IPR036390">
    <property type="entry name" value="WH_DNA-bd_sf"/>
</dbReference>